<sequence>MDKYFAPDFSHRNSGTARSRAELAEIYLIGRYAEDGRFSSLNEAGFPVEHP</sequence>
<dbReference type="EMBL" id="CP142149">
    <property type="protein sequence ID" value="WSE28806.1"/>
    <property type="molecule type" value="Genomic_DNA"/>
</dbReference>
<accession>A0ABZ1I4D2</accession>
<protein>
    <submittedName>
        <fullName evidence="1">Uncharacterized protein</fullName>
    </submittedName>
</protein>
<gene>
    <name evidence="1" type="ORF">VSH64_39220</name>
</gene>
<keyword evidence="2" id="KW-1185">Reference proteome</keyword>
<reference evidence="1 2" key="1">
    <citation type="journal article" date="2015" name="Int. J. Syst. Evol. Microbiol.">
        <title>Amycolatopsis rhabdoformis sp. nov., an actinomycete isolated from a tropical forest soil.</title>
        <authorList>
            <person name="Souza W.R."/>
            <person name="Silva R.E."/>
            <person name="Goodfellow M."/>
            <person name="Busarakam K."/>
            <person name="Figueiro F.S."/>
            <person name="Ferreira D."/>
            <person name="Rodrigues-Filho E."/>
            <person name="Moraes L.A.B."/>
            <person name="Zucchi T.D."/>
        </authorList>
    </citation>
    <scope>NUCLEOTIDE SEQUENCE [LARGE SCALE GENOMIC DNA]</scope>
    <source>
        <strain evidence="1 2">NCIMB 14900</strain>
    </source>
</reference>
<dbReference type="RefSeq" id="WP_326567802.1">
    <property type="nucleotide sequence ID" value="NZ_CP142149.1"/>
</dbReference>
<name>A0ABZ1I4D2_9PSEU</name>
<evidence type="ECO:0000313" key="2">
    <source>
        <dbReference type="Proteomes" id="UP001330812"/>
    </source>
</evidence>
<evidence type="ECO:0000313" key="1">
    <source>
        <dbReference type="EMBL" id="WSE28806.1"/>
    </source>
</evidence>
<dbReference type="Proteomes" id="UP001330812">
    <property type="component" value="Chromosome"/>
</dbReference>
<proteinExistence type="predicted"/>
<organism evidence="1 2">
    <name type="scientific">Amycolatopsis rhabdoformis</name>
    <dbReference type="NCBI Taxonomy" id="1448059"/>
    <lineage>
        <taxon>Bacteria</taxon>
        <taxon>Bacillati</taxon>
        <taxon>Actinomycetota</taxon>
        <taxon>Actinomycetes</taxon>
        <taxon>Pseudonocardiales</taxon>
        <taxon>Pseudonocardiaceae</taxon>
        <taxon>Amycolatopsis</taxon>
    </lineage>
</organism>